<evidence type="ECO:0000313" key="2">
    <source>
        <dbReference type="EMBL" id="KAK8749690.1"/>
    </source>
</evidence>
<dbReference type="EMBL" id="JARKIK010000009">
    <property type="protein sequence ID" value="KAK8749690.1"/>
    <property type="molecule type" value="Genomic_DNA"/>
</dbReference>
<sequence>MNNYCFYQFPFSLLLIIKKLIYLYLTYRMSSIMEPLIDAIIVSSLNAGTDCIQVYDGATGTQLKSYRGLPVASSTLCLVGHGTYLMTAQRDKPFLQAWAIHRHEALQIRLVVPGKVNAMAISATGPKYCVTADTTSQLLVLYSLRVAITLHLVVKMVLCIYGAWPVLLKHYTNMMPHRCNHTVSLVNILTR</sequence>
<feature type="transmembrane region" description="Helical" evidence="1">
    <location>
        <begin position="146"/>
        <end position="167"/>
    </location>
</feature>
<reference evidence="2 3" key="1">
    <citation type="journal article" date="2024" name="BMC Genomics">
        <title>Genome assembly of redclaw crayfish (Cherax quadricarinatus) provides insights into its immune adaptation and hypoxia tolerance.</title>
        <authorList>
            <person name="Liu Z."/>
            <person name="Zheng J."/>
            <person name="Li H."/>
            <person name="Fang K."/>
            <person name="Wang S."/>
            <person name="He J."/>
            <person name="Zhou D."/>
            <person name="Weng S."/>
            <person name="Chi M."/>
            <person name="Gu Z."/>
            <person name="He J."/>
            <person name="Li F."/>
            <person name="Wang M."/>
        </authorList>
    </citation>
    <scope>NUCLEOTIDE SEQUENCE [LARGE SCALE GENOMIC DNA]</scope>
    <source>
        <strain evidence="2">ZL_2023a</strain>
    </source>
</reference>
<keyword evidence="1" id="KW-1133">Transmembrane helix</keyword>
<keyword evidence="3" id="KW-1185">Reference proteome</keyword>
<comment type="caution">
    <text evidence="2">The sequence shown here is derived from an EMBL/GenBank/DDBJ whole genome shotgun (WGS) entry which is preliminary data.</text>
</comment>
<keyword evidence="1" id="KW-0472">Membrane</keyword>
<keyword evidence="1" id="KW-0812">Transmembrane</keyword>
<name>A0AAW0Y2V6_CHEQU</name>
<accession>A0AAW0Y2V6</accession>
<dbReference type="AlphaFoldDB" id="A0AAW0Y2V6"/>
<organism evidence="2 3">
    <name type="scientific">Cherax quadricarinatus</name>
    <name type="common">Australian red claw crayfish</name>
    <dbReference type="NCBI Taxonomy" id="27406"/>
    <lineage>
        <taxon>Eukaryota</taxon>
        <taxon>Metazoa</taxon>
        <taxon>Ecdysozoa</taxon>
        <taxon>Arthropoda</taxon>
        <taxon>Crustacea</taxon>
        <taxon>Multicrustacea</taxon>
        <taxon>Malacostraca</taxon>
        <taxon>Eumalacostraca</taxon>
        <taxon>Eucarida</taxon>
        <taxon>Decapoda</taxon>
        <taxon>Pleocyemata</taxon>
        <taxon>Astacidea</taxon>
        <taxon>Parastacoidea</taxon>
        <taxon>Parastacidae</taxon>
        <taxon>Cherax</taxon>
    </lineage>
</organism>
<feature type="transmembrane region" description="Helical" evidence="1">
    <location>
        <begin position="6"/>
        <end position="25"/>
    </location>
</feature>
<evidence type="ECO:0000256" key="1">
    <source>
        <dbReference type="SAM" id="Phobius"/>
    </source>
</evidence>
<dbReference type="InterPro" id="IPR036322">
    <property type="entry name" value="WD40_repeat_dom_sf"/>
</dbReference>
<dbReference type="Proteomes" id="UP001445076">
    <property type="component" value="Unassembled WGS sequence"/>
</dbReference>
<proteinExistence type="predicted"/>
<protein>
    <submittedName>
        <fullName evidence="2">Uncharacterized protein</fullName>
    </submittedName>
</protein>
<gene>
    <name evidence="2" type="ORF">OTU49_015481</name>
</gene>
<evidence type="ECO:0000313" key="3">
    <source>
        <dbReference type="Proteomes" id="UP001445076"/>
    </source>
</evidence>
<dbReference type="SUPFAM" id="SSF50978">
    <property type="entry name" value="WD40 repeat-like"/>
    <property type="match status" value="1"/>
</dbReference>